<feature type="domain" description="Transposase IS200-like" evidence="1">
    <location>
        <begin position="9"/>
        <end position="123"/>
    </location>
</feature>
<evidence type="ECO:0000259" key="1">
    <source>
        <dbReference type="SMART" id="SM01321"/>
    </source>
</evidence>
<dbReference type="SUPFAM" id="SSF143422">
    <property type="entry name" value="Transposase IS200-like"/>
    <property type="match status" value="1"/>
</dbReference>
<accession>A0ABZ0RR24</accession>
<keyword evidence="3" id="KW-1185">Reference proteome</keyword>
<dbReference type="Proteomes" id="UP001324993">
    <property type="component" value="Chromosome"/>
</dbReference>
<dbReference type="PANTHER" id="PTHR34322:SF2">
    <property type="entry name" value="TRANSPOSASE IS200-LIKE DOMAIN-CONTAINING PROTEIN"/>
    <property type="match status" value="1"/>
</dbReference>
<protein>
    <submittedName>
        <fullName evidence="2">Transposase</fullName>
    </submittedName>
</protein>
<dbReference type="SMART" id="SM01321">
    <property type="entry name" value="Y1_Tnp"/>
    <property type="match status" value="1"/>
</dbReference>
<dbReference type="InterPro" id="IPR036515">
    <property type="entry name" value="Transposase_17_sf"/>
</dbReference>
<sequence>MPRSLRIEKENGVYHIINRGNYRQDVFINEGAHVSFEQCLFETCEKCGWILEGFCVMTNHFHLVVRTPKGNLIYGMKWLQSTFANRYHKFRKVHGKLFQGRYKSLIVEEDGYLGALLHYTHLNPVRAGMTDVAGLRHYRWSSYWYLNHPAKRPAFMDCSGALLAAGGLADTSYGRRKYADYLNWLASNKTAQDEMAFDKMCRGWALGTKDFKKALIAEATDTSESDDEDDEPTKKVPRYDGATLQEANELRWELVLEQCMQTLNKTDDDATKEMKSADWKILIAAVLKCKTSASNVWIADQLNMGVPHAVSRYVGVFKQNGNHNEATFLQLIANITT</sequence>
<dbReference type="InterPro" id="IPR002686">
    <property type="entry name" value="Transposase_17"/>
</dbReference>
<dbReference type="EMBL" id="CP138858">
    <property type="protein sequence ID" value="WPJ97553.1"/>
    <property type="molecule type" value="Genomic_DNA"/>
</dbReference>
<dbReference type="PANTHER" id="PTHR34322">
    <property type="entry name" value="TRANSPOSASE, Y1_TNP DOMAIN-CONTAINING"/>
    <property type="match status" value="1"/>
</dbReference>
<dbReference type="Pfam" id="PF01797">
    <property type="entry name" value="Y1_Tnp"/>
    <property type="match status" value="1"/>
</dbReference>
<gene>
    <name evidence="2" type="ORF">SH580_07495</name>
</gene>
<dbReference type="Gene3D" id="3.30.70.1290">
    <property type="entry name" value="Transposase IS200-like"/>
    <property type="match status" value="1"/>
</dbReference>
<dbReference type="RefSeq" id="WP_319834395.1">
    <property type="nucleotide sequence ID" value="NZ_CP138858.1"/>
</dbReference>
<name>A0ABZ0RR24_9BACT</name>
<proteinExistence type="predicted"/>
<evidence type="ECO:0000313" key="2">
    <source>
        <dbReference type="EMBL" id="WPJ97553.1"/>
    </source>
</evidence>
<organism evidence="2 3">
    <name type="scientific">Coraliomargarita algicola</name>
    <dbReference type="NCBI Taxonomy" id="3092156"/>
    <lineage>
        <taxon>Bacteria</taxon>
        <taxon>Pseudomonadati</taxon>
        <taxon>Verrucomicrobiota</taxon>
        <taxon>Opitutia</taxon>
        <taxon>Puniceicoccales</taxon>
        <taxon>Coraliomargaritaceae</taxon>
        <taxon>Coraliomargarita</taxon>
    </lineage>
</organism>
<reference evidence="2 3" key="1">
    <citation type="submission" date="2023-11" db="EMBL/GenBank/DDBJ databases">
        <title>Coraliomargarita sp. nov., isolated from marine algae.</title>
        <authorList>
            <person name="Lee J.K."/>
            <person name="Baek J.H."/>
            <person name="Kim J.M."/>
            <person name="Choi D.G."/>
            <person name="Jeon C.O."/>
        </authorList>
    </citation>
    <scope>NUCLEOTIDE SEQUENCE [LARGE SCALE GENOMIC DNA]</scope>
    <source>
        <strain evidence="2 3">J2-16</strain>
    </source>
</reference>
<evidence type="ECO:0000313" key="3">
    <source>
        <dbReference type="Proteomes" id="UP001324993"/>
    </source>
</evidence>